<dbReference type="InterPro" id="IPR051962">
    <property type="entry name" value="Cuticlin"/>
</dbReference>
<dbReference type="PROSITE" id="PS51034">
    <property type="entry name" value="ZP_2"/>
    <property type="match status" value="1"/>
</dbReference>
<gene>
    <name evidence="4" type="ORF">BIW11_04338</name>
</gene>
<dbReference type="Gene3D" id="2.60.40.3210">
    <property type="entry name" value="Zona pellucida, ZP-N domain"/>
    <property type="match status" value="1"/>
</dbReference>
<dbReference type="AlphaFoldDB" id="A0A1V9X856"/>
<dbReference type="InterPro" id="IPR055356">
    <property type="entry name" value="ZP-N"/>
</dbReference>
<evidence type="ECO:0000256" key="2">
    <source>
        <dbReference type="SAM" id="MobiDB-lite"/>
    </source>
</evidence>
<accession>A0A1V9X856</accession>
<feature type="domain" description="ZP" evidence="3">
    <location>
        <begin position="1"/>
        <end position="214"/>
    </location>
</feature>
<proteinExistence type="predicted"/>
<dbReference type="EMBL" id="MNPL01020408">
    <property type="protein sequence ID" value="OQR69596.1"/>
    <property type="molecule type" value="Genomic_DNA"/>
</dbReference>
<sequence length="365" mass="40811">MIYPKGLSTNSSCMAQYSNAIGDSLVYKLPLRSCNTMSTDVNDGIEYFNTVIVEPHKKVVTSRGKGFHVRCKYHTLHNHTSLEATSIKKWDRPDVHMKIYVGNSEQAVVAENVKIGDPLTLSIAIEPNPIYGIRVTNCVVRDGLNWGAQPLVNNEGCPIDREIMPGFEYSDSTSKATSTFLAHKFPYTKSVYYQCHVRLCHKPSGGCDDVSGSPHRNDIGYIRRPPDTQPPPYYVEHFEASGSESMRPGGGPVHGLSLRPPSCDGVRPNRRGRGRVPPRSLSRSVRDIEEIKAIEIGDKSTEVFSGLYVNEPSDIEREEGVIGQKPLTRQAVIAQGAVTRGWRKILKIDSRENRYKHICSLKRFR</sequence>
<dbReference type="InterPro" id="IPR055355">
    <property type="entry name" value="ZP-C"/>
</dbReference>
<name>A0A1V9X856_9ACAR</name>
<reference evidence="4 5" key="1">
    <citation type="journal article" date="2017" name="Gigascience">
        <title>Draft genome of the honey bee ectoparasitic mite, Tropilaelaps mercedesae, is shaped by the parasitic life history.</title>
        <authorList>
            <person name="Dong X."/>
            <person name="Armstrong S.D."/>
            <person name="Xia D."/>
            <person name="Makepeace B.L."/>
            <person name="Darby A.C."/>
            <person name="Kadowaki T."/>
        </authorList>
    </citation>
    <scope>NUCLEOTIDE SEQUENCE [LARGE SCALE GENOMIC DNA]</scope>
    <source>
        <strain evidence="4">Wuxi-XJTLU</strain>
    </source>
</reference>
<organism evidence="4 5">
    <name type="scientific">Tropilaelaps mercedesae</name>
    <dbReference type="NCBI Taxonomy" id="418985"/>
    <lineage>
        <taxon>Eukaryota</taxon>
        <taxon>Metazoa</taxon>
        <taxon>Ecdysozoa</taxon>
        <taxon>Arthropoda</taxon>
        <taxon>Chelicerata</taxon>
        <taxon>Arachnida</taxon>
        <taxon>Acari</taxon>
        <taxon>Parasitiformes</taxon>
        <taxon>Mesostigmata</taxon>
        <taxon>Gamasina</taxon>
        <taxon>Dermanyssoidea</taxon>
        <taxon>Laelapidae</taxon>
        <taxon>Tropilaelaps</taxon>
    </lineage>
</organism>
<protein>
    <submittedName>
        <fullName evidence="4">Cuticlin-1-like</fullName>
    </submittedName>
</protein>
<dbReference type="STRING" id="418985.A0A1V9X856"/>
<evidence type="ECO:0000313" key="5">
    <source>
        <dbReference type="Proteomes" id="UP000192247"/>
    </source>
</evidence>
<dbReference type="Pfam" id="PF23344">
    <property type="entry name" value="ZP-N"/>
    <property type="match status" value="1"/>
</dbReference>
<evidence type="ECO:0000313" key="4">
    <source>
        <dbReference type="EMBL" id="OQR69596.1"/>
    </source>
</evidence>
<dbReference type="InParanoid" id="A0A1V9X856"/>
<dbReference type="OrthoDB" id="6139674at2759"/>
<dbReference type="PANTHER" id="PTHR22907">
    <property type="entry name" value="GH04558P"/>
    <property type="match status" value="1"/>
</dbReference>
<dbReference type="InterPro" id="IPR001507">
    <property type="entry name" value="ZP_dom"/>
</dbReference>
<evidence type="ECO:0000256" key="1">
    <source>
        <dbReference type="ARBA" id="ARBA00022729"/>
    </source>
</evidence>
<keyword evidence="5" id="KW-1185">Reference proteome</keyword>
<dbReference type="PANTHER" id="PTHR22907:SF54">
    <property type="entry name" value="GH04558P"/>
    <property type="match status" value="1"/>
</dbReference>
<dbReference type="FunCoup" id="A0A1V9X856">
    <property type="interactions" value="4"/>
</dbReference>
<dbReference type="SMART" id="SM00241">
    <property type="entry name" value="ZP"/>
    <property type="match status" value="1"/>
</dbReference>
<dbReference type="Pfam" id="PF00100">
    <property type="entry name" value="Zona_pellucida"/>
    <property type="match status" value="1"/>
</dbReference>
<feature type="region of interest" description="Disordered" evidence="2">
    <location>
        <begin position="242"/>
        <end position="281"/>
    </location>
</feature>
<dbReference type="Proteomes" id="UP000192247">
    <property type="component" value="Unassembled WGS sequence"/>
</dbReference>
<keyword evidence="1" id="KW-0732">Signal</keyword>
<comment type="caution">
    <text evidence="4">The sequence shown here is derived from an EMBL/GenBank/DDBJ whole genome shotgun (WGS) entry which is preliminary data.</text>
</comment>
<evidence type="ECO:0000259" key="3">
    <source>
        <dbReference type="PROSITE" id="PS51034"/>
    </source>
</evidence>